<dbReference type="Gene3D" id="3.40.50.10690">
    <property type="entry name" value="putative lor/sdh protein like domains"/>
    <property type="match status" value="1"/>
</dbReference>
<organism evidence="1 2">
    <name type="scientific">Nitrospira defluvii</name>
    <dbReference type="NCBI Taxonomy" id="330214"/>
    <lineage>
        <taxon>Bacteria</taxon>
        <taxon>Pseudomonadati</taxon>
        <taxon>Nitrospirota</taxon>
        <taxon>Nitrospiria</taxon>
        <taxon>Nitrospirales</taxon>
        <taxon>Nitrospiraceae</taxon>
        <taxon>Nitrospira</taxon>
    </lineage>
</organism>
<dbReference type="Proteomes" id="UP000675880">
    <property type="component" value="Unassembled WGS sequence"/>
</dbReference>
<accession>A0ABM8QSP4</accession>
<dbReference type="EMBL" id="CAJNBJ010000001">
    <property type="protein sequence ID" value="CAE6713195.1"/>
    <property type="molecule type" value="Genomic_DNA"/>
</dbReference>
<gene>
    <name evidence="1" type="ORF">NSPZN2_11321</name>
</gene>
<keyword evidence="2" id="KW-1185">Reference proteome</keyword>
<protein>
    <submittedName>
        <fullName evidence="1">Uncharacterized protein</fullName>
    </submittedName>
</protein>
<evidence type="ECO:0000313" key="1">
    <source>
        <dbReference type="EMBL" id="CAE6713195.1"/>
    </source>
</evidence>
<evidence type="ECO:0000313" key="2">
    <source>
        <dbReference type="Proteomes" id="UP000675880"/>
    </source>
</evidence>
<name>A0ABM8QSP4_9BACT</name>
<sequence>MCSANSLRITFLPTRPKRSARSSTPPAIIKPIDASRLKTYPLQRRHSKVQVSNFAKVWTSGRSFKRFLDSLPDILAVKTLREVARAIAKAHRQGRPVIVGMGAHVVKVGLGPLLVDLMERGIVTALAMNGAVIIHDFELAFMGHTSEEVDAEIDSGRFGMAEETGRMLNEAITLGMKEGAGLGESLGLYINRRKEHFPNRATSLLATGARLGLPVTVHVAVGTDIIHMHPSADGAAIGAGSLLDFRRLAAVVSGMEGGVYLNLGSAVILPEVFLKAVSLGRNLGHSLTNITTVNMDFLTHYRPMTNVVRRPTQKGGKGYALTGHHEIMVPLLAAAVLEELSSR</sequence>
<reference evidence="1 2" key="1">
    <citation type="submission" date="2021-02" db="EMBL/GenBank/DDBJ databases">
        <authorList>
            <person name="Han P."/>
        </authorList>
    </citation>
    <scope>NUCLEOTIDE SEQUENCE [LARGE SCALE GENOMIC DNA]</scope>
    <source>
        <strain evidence="1">Candidatus Nitrospira sp. ZN2</strain>
    </source>
</reference>
<proteinExistence type="predicted"/>
<comment type="caution">
    <text evidence="1">The sequence shown here is derived from an EMBL/GenBank/DDBJ whole genome shotgun (WGS) entry which is preliminary data.</text>
</comment>